<evidence type="ECO:0000313" key="2">
    <source>
        <dbReference type="Proteomes" id="UP001469365"/>
    </source>
</evidence>
<protein>
    <submittedName>
        <fullName evidence="1">Uncharacterized protein</fullName>
    </submittedName>
</protein>
<evidence type="ECO:0000313" key="1">
    <source>
        <dbReference type="EMBL" id="MEK8132849.1"/>
    </source>
</evidence>
<proteinExistence type="predicted"/>
<dbReference type="RefSeq" id="WP_341419973.1">
    <property type="nucleotide sequence ID" value="NZ_JBBPCC010000036.1"/>
</dbReference>
<dbReference type="EMBL" id="JBBPCC010000036">
    <property type="protein sequence ID" value="MEK8132849.1"/>
    <property type="molecule type" value="Genomic_DNA"/>
</dbReference>
<gene>
    <name evidence="1" type="ORF">WMW72_33710</name>
</gene>
<reference evidence="1 2" key="1">
    <citation type="submission" date="2024-04" db="EMBL/GenBank/DDBJ databases">
        <title>draft genome sequnece of Paenibacillus filicis.</title>
        <authorList>
            <person name="Kim D.-U."/>
        </authorList>
    </citation>
    <scope>NUCLEOTIDE SEQUENCE [LARGE SCALE GENOMIC DNA]</scope>
    <source>
        <strain evidence="1 2">KACC14197</strain>
    </source>
</reference>
<dbReference type="Proteomes" id="UP001469365">
    <property type="component" value="Unassembled WGS sequence"/>
</dbReference>
<name>A0ABU9DVE9_9BACL</name>
<organism evidence="1 2">
    <name type="scientific">Paenibacillus filicis</name>
    <dbReference type="NCBI Taxonomy" id="669464"/>
    <lineage>
        <taxon>Bacteria</taxon>
        <taxon>Bacillati</taxon>
        <taxon>Bacillota</taxon>
        <taxon>Bacilli</taxon>
        <taxon>Bacillales</taxon>
        <taxon>Paenibacillaceae</taxon>
        <taxon>Paenibacillus</taxon>
    </lineage>
</organism>
<keyword evidence="2" id="KW-1185">Reference proteome</keyword>
<accession>A0ABU9DVE9</accession>
<sequence>MMIEAQEQSSIISDLQKHEIPIHVMEHVQAILHSSVDARFFLHMEKNTPVCSMFLVEDNPKEAYSVGHLFSCDPIGDDYLYQYLSVEQLRVFGRFLSCLPIH</sequence>
<comment type="caution">
    <text evidence="1">The sequence shown here is derived from an EMBL/GenBank/DDBJ whole genome shotgun (WGS) entry which is preliminary data.</text>
</comment>